<reference evidence="5 6" key="1">
    <citation type="journal article" date="2017" name="Biotechnol. Biofuels">
        <title>Differential beta-glucosidase expression as a function of carbon source availability in Talaromyces amestolkiae: a genomic and proteomic approach.</title>
        <authorList>
            <person name="de Eugenio L.I."/>
            <person name="Mendez-Liter J.A."/>
            <person name="Nieto-Dominguez M."/>
            <person name="Alonso L."/>
            <person name="Gil-Munoz J."/>
            <person name="Barriuso J."/>
            <person name="Prieto A."/>
            <person name="Martinez M.J."/>
        </authorList>
    </citation>
    <scope>NUCLEOTIDE SEQUENCE [LARGE SCALE GENOMIC DNA]</scope>
    <source>
        <strain evidence="5 6">CIB</strain>
    </source>
</reference>
<organism evidence="5 6">
    <name type="scientific">Talaromyces amestolkiae</name>
    <dbReference type="NCBI Taxonomy" id="1196081"/>
    <lineage>
        <taxon>Eukaryota</taxon>
        <taxon>Fungi</taxon>
        <taxon>Dikarya</taxon>
        <taxon>Ascomycota</taxon>
        <taxon>Pezizomycotina</taxon>
        <taxon>Eurotiomycetes</taxon>
        <taxon>Eurotiomycetidae</taxon>
        <taxon>Eurotiales</taxon>
        <taxon>Trichocomaceae</taxon>
        <taxon>Talaromyces</taxon>
        <taxon>Talaromyces sect. Talaromyces</taxon>
    </lineage>
</organism>
<evidence type="ECO:0000256" key="3">
    <source>
        <dbReference type="ARBA" id="ARBA00023163"/>
    </source>
</evidence>
<dbReference type="GO" id="GO:0000981">
    <property type="term" value="F:DNA-binding transcription factor activity, RNA polymerase II-specific"/>
    <property type="evidence" value="ECO:0007669"/>
    <property type="project" value="InterPro"/>
</dbReference>
<dbReference type="Proteomes" id="UP000249363">
    <property type="component" value="Unassembled WGS sequence"/>
</dbReference>
<evidence type="ECO:0000256" key="1">
    <source>
        <dbReference type="ARBA" id="ARBA00023015"/>
    </source>
</evidence>
<keyword evidence="1" id="KW-0805">Transcription regulation</keyword>
<sequence>MKVKNKSVCQTCRARKLGCDGNRPECTHFVDIHIYNKAEKKIVRNYVPQDTVTAISNEWICTKQPRICGAWVEVLPNLRNGGGTPDLVLSAAIEALATSITTQKLHPNSDNVESFQSYELALRSLRKSVVVDGRFDAELLASIMCLSLVELMMPSTSAALEAHLKAAGQLFQAYGPEACSGGILHTLFAGFRPLLIFEAFQLRQPTFLASTSWTDVPFSKFSASPMQSLLNKAAIIPSLMSQSDLLLDKVHQANFGFELKDLFNRFADALIDLERWEMDYCQEADRWCYWPSNIAVSPATEHYISYGKPLWYTNVTMANVYTNLWAIRIICFSELERLAAHLPSCQVTQDIPLLRPLKLKHIHTYKTALAKQICLSMEYLLRDEMGLFGPASTYFPLQVAYETFLEDEGTMRKEGVAFVQSVVLRLVQKGLRSAPVLVFTRRTLRV</sequence>
<dbReference type="RefSeq" id="XP_040730784.1">
    <property type="nucleotide sequence ID" value="XM_040874407.1"/>
</dbReference>
<dbReference type="CDD" id="cd00067">
    <property type="entry name" value="GAL4"/>
    <property type="match status" value="1"/>
</dbReference>
<dbReference type="PANTHER" id="PTHR38111">
    <property type="entry name" value="ZN(2)-C6 FUNGAL-TYPE DOMAIN-CONTAINING PROTEIN-RELATED"/>
    <property type="match status" value="1"/>
</dbReference>
<dbReference type="InterPro" id="IPR053178">
    <property type="entry name" value="Osmoadaptation_assoc"/>
</dbReference>
<keyword evidence="3" id="KW-0804">Transcription</keyword>
<accession>A0A364KRT9</accession>
<dbReference type="OrthoDB" id="4491390at2759"/>
<dbReference type="PANTHER" id="PTHR38111:SF9">
    <property type="entry name" value="ZN(2)-C6 FUNGAL-TYPE DOMAIN-CONTAINING PROTEIN"/>
    <property type="match status" value="1"/>
</dbReference>
<keyword evidence="4" id="KW-0539">Nucleus</keyword>
<dbReference type="Gene3D" id="4.10.240.10">
    <property type="entry name" value="Zn(2)-C6 fungal-type DNA-binding domain"/>
    <property type="match status" value="1"/>
</dbReference>
<evidence type="ECO:0008006" key="7">
    <source>
        <dbReference type="Google" id="ProtNLM"/>
    </source>
</evidence>
<gene>
    <name evidence="5" type="ORF">BHQ10_002279</name>
</gene>
<protein>
    <recommendedName>
        <fullName evidence="7">Zn(2)-C6 fungal-type domain-containing protein</fullName>
    </recommendedName>
</protein>
<evidence type="ECO:0000256" key="4">
    <source>
        <dbReference type="ARBA" id="ARBA00023242"/>
    </source>
</evidence>
<dbReference type="EMBL" id="MIKG01000003">
    <property type="protein sequence ID" value="RAO66267.1"/>
    <property type="molecule type" value="Genomic_DNA"/>
</dbReference>
<proteinExistence type="predicted"/>
<dbReference type="GeneID" id="63791496"/>
<evidence type="ECO:0000256" key="2">
    <source>
        <dbReference type="ARBA" id="ARBA00023125"/>
    </source>
</evidence>
<dbReference type="GO" id="GO:0003677">
    <property type="term" value="F:DNA binding"/>
    <property type="evidence" value="ECO:0007669"/>
    <property type="project" value="UniProtKB-KW"/>
</dbReference>
<dbReference type="GO" id="GO:0008270">
    <property type="term" value="F:zinc ion binding"/>
    <property type="evidence" value="ECO:0007669"/>
    <property type="project" value="InterPro"/>
</dbReference>
<evidence type="ECO:0000313" key="6">
    <source>
        <dbReference type="Proteomes" id="UP000249363"/>
    </source>
</evidence>
<comment type="caution">
    <text evidence="5">The sequence shown here is derived from an EMBL/GenBank/DDBJ whole genome shotgun (WGS) entry which is preliminary data.</text>
</comment>
<dbReference type="SUPFAM" id="SSF57701">
    <property type="entry name" value="Zn2/Cys6 DNA-binding domain"/>
    <property type="match status" value="1"/>
</dbReference>
<dbReference type="InterPro" id="IPR036864">
    <property type="entry name" value="Zn2-C6_fun-type_DNA-bd_sf"/>
</dbReference>
<evidence type="ECO:0000313" key="5">
    <source>
        <dbReference type="EMBL" id="RAO66267.1"/>
    </source>
</evidence>
<keyword evidence="2" id="KW-0238">DNA-binding</keyword>
<name>A0A364KRT9_TALAM</name>
<dbReference type="STRING" id="1196081.A0A364KRT9"/>
<keyword evidence="6" id="KW-1185">Reference proteome</keyword>
<dbReference type="InterPro" id="IPR001138">
    <property type="entry name" value="Zn2Cys6_DnaBD"/>
</dbReference>
<dbReference type="AlphaFoldDB" id="A0A364KRT9"/>